<evidence type="ECO:0000313" key="1">
    <source>
        <dbReference type="EMBL" id="ADI08250.1"/>
    </source>
</evidence>
<dbReference type="HOGENOM" id="CLU_1721384_0_0_11"/>
<dbReference type="KEGG" id="sbh:SBI_05130"/>
<dbReference type="RefSeq" id="WP_014177717.1">
    <property type="nucleotide sequence ID" value="NC_016582.1"/>
</dbReference>
<dbReference type="EMBL" id="CP002047">
    <property type="protein sequence ID" value="ADI08250.1"/>
    <property type="molecule type" value="Genomic_DNA"/>
</dbReference>
<protein>
    <recommendedName>
        <fullName evidence="3">DUF4279 domain-containing protein</fullName>
    </recommendedName>
</protein>
<dbReference type="AlphaFoldDB" id="D7C524"/>
<proteinExistence type="predicted"/>
<reference evidence="1 2" key="1">
    <citation type="journal article" date="2010" name="J. Bacteriol.">
        <title>Genome sequence of the milbemycin-producing bacterium Streptomyces bingchenggensis.</title>
        <authorList>
            <person name="Wang X.J."/>
            <person name="Yan Y.J."/>
            <person name="Zhang B."/>
            <person name="An J."/>
            <person name="Wang J.J."/>
            <person name="Tian J."/>
            <person name="Jiang L."/>
            <person name="Chen Y.H."/>
            <person name="Huang S.X."/>
            <person name="Yin M."/>
            <person name="Zhang J."/>
            <person name="Gao A.L."/>
            <person name="Liu C.X."/>
            <person name="Zhu Z.X."/>
            <person name="Xiang W.S."/>
        </authorList>
    </citation>
    <scope>NUCLEOTIDE SEQUENCE [LARGE SCALE GENOMIC DNA]</scope>
    <source>
        <strain evidence="1 2">BCW-1</strain>
    </source>
</reference>
<dbReference type="InterPro" id="IPR025459">
    <property type="entry name" value="DUF4279"/>
</dbReference>
<dbReference type="Pfam" id="PF14106">
    <property type="entry name" value="DUF4279"/>
    <property type="match status" value="1"/>
</dbReference>
<name>D7C524_STRBB</name>
<organism evidence="1 2">
    <name type="scientific">Streptomyces bingchenggensis (strain BCW-1)</name>
    <dbReference type="NCBI Taxonomy" id="749414"/>
    <lineage>
        <taxon>Bacteria</taxon>
        <taxon>Bacillati</taxon>
        <taxon>Actinomycetota</taxon>
        <taxon>Actinomycetes</taxon>
        <taxon>Kitasatosporales</taxon>
        <taxon>Streptomycetaceae</taxon>
        <taxon>Streptomyces</taxon>
    </lineage>
</organism>
<dbReference type="STRING" id="749414.SBI_05130"/>
<sequence length="153" mass="17211">MPLHQYAYFALISQHTSADEMTSQLGIAPDEVSVRGSRFIEPRPIPVNHRWKIVCREPDLRVDEQITSILDRLQPHTDRIADLALHLASNGGGAVLQVVRYFNDTDQDEPNAAQDPNLFGWHLDRNILDFLIATGAELDVDEYDMTGDDEDAA</sequence>
<evidence type="ECO:0000313" key="2">
    <source>
        <dbReference type="Proteomes" id="UP000000377"/>
    </source>
</evidence>
<dbReference type="PATRIC" id="fig|749414.3.peg.5304"/>
<keyword evidence="2" id="KW-1185">Reference proteome</keyword>
<dbReference type="eggNOG" id="ENOG5032T25">
    <property type="taxonomic scope" value="Bacteria"/>
</dbReference>
<evidence type="ECO:0008006" key="3">
    <source>
        <dbReference type="Google" id="ProtNLM"/>
    </source>
</evidence>
<accession>D7C524</accession>
<dbReference type="Proteomes" id="UP000000377">
    <property type="component" value="Chromosome"/>
</dbReference>
<gene>
    <name evidence="1" type="ordered locus">SBI_05130</name>
</gene>